<gene>
    <name evidence="2" type="ORF">PS417_27430</name>
</gene>
<evidence type="ECO:0000313" key="2">
    <source>
        <dbReference type="EMBL" id="AIB39251.1"/>
    </source>
</evidence>
<feature type="chain" id="PRO_5009944975" evidence="1">
    <location>
        <begin position="24"/>
        <end position="411"/>
    </location>
</feature>
<accession>A0A1N7UJF9</accession>
<keyword evidence="1" id="KW-0732">Signal</keyword>
<organism evidence="2 3">
    <name type="scientific">Pseudomonas simiae</name>
    <dbReference type="NCBI Taxonomy" id="321846"/>
    <lineage>
        <taxon>Bacteria</taxon>
        <taxon>Pseudomonadati</taxon>
        <taxon>Pseudomonadota</taxon>
        <taxon>Gammaproteobacteria</taxon>
        <taxon>Pseudomonadales</taxon>
        <taxon>Pseudomonadaceae</taxon>
        <taxon>Pseudomonas</taxon>
    </lineage>
</organism>
<evidence type="ECO:0000313" key="3">
    <source>
        <dbReference type="Proteomes" id="UP000027308"/>
    </source>
</evidence>
<evidence type="ECO:0000256" key="1">
    <source>
        <dbReference type="SAM" id="SignalP"/>
    </source>
</evidence>
<sequence length="411" mass="42177">MKLSAITLLGLGLYATGLSVAHAATWTPFAVTVGAQCAPIDINDSGITVGNCTPASTTANDIPWVAVGSGSQVALPPLATGQPCRVWAVSNTGKVVGDCRDASNSHFGTTWEATSPSTAPTKLNPLPSTWLIPLLRPQDVATEGVAINDQGDVAGSSYNADSRGTVVFYATGSSTPERVSDWGDNCTVADLNLPATGTPQIALNCPNNAGNTTARVAEKTGSFYTLTNLPLPPGATNCIVNSATKASSFVGTCLYPNSAVNVAKSAFWSSKTATPLVLTLSSGSKNMVININEIGQVLVSQNTADGRNQYMTWLPSTLPIPIITFILFPSGSVWGEAGAIVGGNVVGLNILTNDQYSLGCTWTQTTGSVCLPSIGGGKNNRVTAISKNGAHMAGVVMDATQTAIAVTATLP</sequence>
<proteinExistence type="predicted"/>
<dbReference type="EMBL" id="CP007637">
    <property type="protein sequence ID" value="AIB39251.1"/>
    <property type="molecule type" value="Genomic_DNA"/>
</dbReference>
<dbReference type="GeneID" id="45625956"/>
<dbReference type="OrthoDB" id="6888465at2"/>
<dbReference type="AlphaFoldDB" id="A0A1N7UJF9"/>
<dbReference type="Proteomes" id="UP000027308">
    <property type="component" value="Chromosome"/>
</dbReference>
<feature type="signal peptide" evidence="1">
    <location>
        <begin position="1"/>
        <end position="23"/>
    </location>
</feature>
<protein>
    <submittedName>
        <fullName evidence="2">Uncharacterized protein</fullName>
    </submittedName>
</protein>
<dbReference type="eggNOG" id="COG5563">
    <property type="taxonomic scope" value="Bacteria"/>
</dbReference>
<dbReference type="RefSeq" id="WP_010207415.1">
    <property type="nucleotide sequence ID" value="NZ_CP007637.1"/>
</dbReference>
<reference evidence="2 3" key="1">
    <citation type="submission" date="2014-05" db="EMBL/GenBank/DDBJ databases">
        <title>Pseudomonas simiae WCS417.</title>
        <authorList>
            <person name="Berendsen R.L."/>
        </authorList>
    </citation>
    <scope>NUCLEOTIDE SEQUENCE [LARGE SCALE GENOMIC DNA]</scope>
    <source>
        <strain evidence="2 3">WCS417</strain>
    </source>
</reference>
<name>A0A1N7UJF9_9PSED</name>